<keyword evidence="2" id="KW-1185">Reference proteome</keyword>
<organism evidence="1 2">
    <name type="scientific">Ustilago hordei</name>
    <name type="common">Barley covered smut fungus</name>
    <dbReference type="NCBI Taxonomy" id="120017"/>
    <lineage>
        <taxon>Eukaryota</taxon>
        <taxon>Fungi</taxon>
        <taxon>Dikarya</taxon>
        <taxon>Basidiomycota</taxon>
        <taxon>Ustilaginomycotina</taxon>
        <taxon>Ustilaginomycetes</taxon>
        <taxon>Ustilaginales</taxon>
        <taxon>Ustilaginaceae</taxon>
        <taxon>Ustilago</taxon>
    </lineage>
</organism>
<proteinExistence type="predicted"/>
<evidence type="ECO:0000313" key="1">
    <source>
        <dbReference type="EMBL" id="CCF53095.1"/>
    </source>
</evidence>
<dbReference type="HOGENOM" id="CLU_2499569_0_0_1"/>
<accession>I2G1Q2</accession>
<name>I2G1Q2_USTHO</name>
<evidence type="ECO:0000313" key="2">
    <source>
        <dbReference type="Proteomes" id="UP000006174"/>
    </source>
</evidence>
<dbReference type="Proteomes" id="UP000006174">
    <property type="component" value="Unassembled WGS sequence"/>
</dbReference>
<reference evidence="1 2" key="1">
    <citation type="journal article" date="2012" name="Plant Cell">
        <title>Genome comparison of barley and maize smut fungi reveals targeted loss of RNA silencing components and species-specific presence of transposable elements.</title>
        <authorList>
            <person name="Laurie J.D."/>
            <person name="Ali S."/>
            <person name="Linning R."/>
            <person name="Mannhaupt G."/>
            <person name="Wong P."/>
            <person name="Gueldener U."/>
            <person name="Muensterkoetter M."/>
            <person name="Moore R."/>
            <person name="Kahmann R."/>
            <person name="Bakkeren G."/>
            <person name="Schirawski J."/>
        </authorList>
    </citation>
    <scope>NUCLEOTIDE SEQUENCE [LARGE SCALE GENOMIC DNA]</scope>
    <source>
        <strain evidence="2">Uh4875-4</strain>
    </source>
</reference>
<comment type="caution">
    <text evidence="1">The sequence shown here is derived from an EMBL/GenBank/DDBJ whole genome shotgun (WGS) entry which is preliminary data.</text>
</comment>
<gene>
    <name evidence="1" type="ORF">UHOR_02891</name>
</gene>
<protein>
    <submittedName>
        <fullName evidence="1">Uncharacterized protein</fullName>
    </submittedName>
</protein>
<sequence>MLDWSIRDQKTEIKRSAGATEISMNLVGACAAYSPGLTPRRYAEWYVNMATVMKAGATGQTVYGYDSPGTTQRMSVAIKRKYTHVL</sequence>
<dbReference type="AlphaFoldDB" id="I2G1Q2"/>
<dbReference type="EMBL" id="CAGI01000180">
    <property type="protein sequence ID" value="CCF53095.1"/>
    <property type="molecule type" value="Genomic_DNA"/>
</dbReference>